<accession>T1EWI6</accession>
<dbReference type="CTD" id="20200936"/>
<dbReference type="EMBL" id="KB097639">
    <property type="protein sequence ID" value="ESN93103.1"/>
    <property type="molecule type" value="Genomic_DNA"/>
</dbReference>
<dbReference type="InParanoid" id="T1EWI6"/>
<reference evidence="1 3" key="2">
    <citation type="journal article" date="2013" name="Nature">
        <title>Insights into bilaterian evolution from three spiralian genomes.</title>
        <authorList>
            <person name="Simakov O."/>
            <person name="Marletaz F."/>
            <person name="Cho S.J."/>
            <person name="Edsinger-Gonzales E."/>
            <person name="Havlak P."/>
            <person name="Hellsten U."/>
            <person name="Kuo D.H."/>
            <person name="Larsson T."/>
            <person name="Lv J."/>
            <person name="Arendt D."/>
            <person name="Savage R."/>
            <person name="Osoegawa K."/>
            <person name="de Jong P."/>
            <person name="Grimwood J."/>
            <person name="Chapman J.A."/>
            <person name="Shapiro H."/>
            <person name="Aerts A."/>
            <person name="Otillar R.P."/>
            <person name="Terry A.Y."/>
            <person name="Boore J.L."/>
            <person name="Grigoriev I.V."/>
            <person name="Lindberg D.R."/>
            <person name="Seaver E.C."/>
            <person name="Weisblat D.A."/>
            <person name="Putnam N.H."/>
            <person name="Rokhsar D.S."/>
        </authorList>
    </citation>
    <scope>NUCLEOTIDE SEQUENCE</scope>
</reference>
<evidence type="ECO:0000313" key="1">
    <source>
        <dbReference type="EMBL" id="ESN93103.1"/>
    </source>
</evidence>
<proteinExistence type="predicted"/>
<dbReference type="AlphaFoldDB" id="T1EWI6"/>
<dbReference type="KEGG" id="hro:HELRODRAFT_165263"/>
<reference evidence="2" key="3">
    <citation type="submission" date="2015-06" db="UniProtKB">
        <authorList>
            <consortium name="EnsemblMetazoa"/>
        </authorList>
    </citation>
    <scope>IDENTIFICATION</scope>
</reference>
<dbReference type="GeneID" id="20200936"/>
<evidence type="ECO:0000313" key="3">
    <source>
        <dbReference type="Proteomes" id="UP000015101"/>
    </source>
</evidence>
<dbReference type="EMBL" id="AMQM01002002">
    <property type="status" value="NOT_ANNOTATED_CDS"/>
    <property type="molecule type" value="Genomic_DNA"/>
</dbReference>
<organism evidence="2 3">
    <name type="scientific">Helobdella robusta</name>
    <name type="common">Californian leech</name>
    <dbReference type="NCBI Taxonomy" id="6412"/>
    <lineage>
        <taxon>Eukaryota</taxon>
        <taxon>Metazoa</taxon>
        <taxon>Spiralia</taxon>
        <taxon>Lophotrochozoa</taxon>
        <taxon>Annelida</taxon>
        <taxon>Clitellata</taxon>
        <taxon>Hirudinea</taxon>
        <taxon>Rhynchobdellida</taxon>
        <taxon>Glossiphoniidae</taxon>
        <taxon>Helobdella</taxon>
    </lineage>
</organism>
<protein>
    <submittedName>
        <fullName evidence="1 2">Uncharacterized protein</fullName>
    </submittedName>
</protein>
<name>T1EWI6_HELRO</name>
<dbReference type="RefSeq" id="XP_009029354.1">
    <property type="nucleotide sequence ID" value="XM_009031106.1"/>
</dbReference>
<gene>
    <name evidence="2" type="primary">20200936</name>
    <name evidence="1" type="ORF">HELRODRAFT_165263</name>
</gene>
<dbReference type="Proteomes" id="UP000015101">
    <property type="component" value="Unassembled WGS sequence"/>
</dbReference>
<sequence>MYDDEEMLVAKFNGEKINLARGKKSVKRREKIVYPFEITCAVEIRKNHMDVQLPSASNNNHTPGTLSSVLTDHNPVWSNKEVVECRFSQISNSSNIESVEYRISRISNQSSIETVK</sequence>
<dbReference type="HOGENOM" id="CLU_2099516_0_0_1"/>
<dbReference type="EnsemblMetazoa" id="HelroT165263">
    <property type="protein sequence ID" value="HelroP165263"/>
    <property type="gene ID" value="HelroG165263"/>
</dbReference>
<evidence type="ECO:0000313" key="2">
    <source>
        <dbReference type="EnsemblMetazoa" id="HelroP165263"/>
    </source>
</evidence>
<reference evidence="3" key="1">
    <citation type="submission" date="2012-12" db="EMBL/GenBank/DDBJ databases">
        <authorList>
            <person name="Hellsten U."/>
            <person name="Grimwood J."/>
            <person name="Chapman J.A."/>
            <person name="Shapiro H."/>
            <person name="Aerts A."/>
            <person name="Otillar R.P."/>
            <person name="Terry A.Y."/>
            <person name="Boore J.L."/>
            <person name="Simakov O."/>
            <person name="Marletaz F."/>
            <person name="Cho S.-J."/>
            <person name="Edsinger-Gonzales E."/>
            <person name="Havlak P."/>
            <person name="Kuo D.-H."/>
            <person name="Larsson T."/>
            <person name="Lv J."/>
            <person name="Arendt D."/>
            <person name="Savage R."/>
            <person name="Osoegawa K."/>
            <person name="de Jong P."/>
            <person name="Lindberg D.R."/>
            <person name="Seaver E.C."/>
            <person name="Weisblat D.A."/>
            <person name="Putnam N.H."/>
            <person name="Grigoriev I.V."/>
            <person name="Rokhsar D.S."/>
        </authorList>
    </citation>
    <scope>NUCLEOTIDE SEQUENCE</scope>
</reference>
<keyword evidence="3" id="KW-1185">Reference proteome</keyword>